<sequence>MANEQNLIPFTSNQSREEAKKNGAKGGKKSGEVRRKRKAMKEQMEMLLSLPFKQSEALEFMQYLGIKEDDLDNQMALIVAMYSKALKGDVQAFNTIREVVQDEKTVKDEDRVQIINDLPNEEEEDD</sequence>
<protein>
    <submittedName>
        <fullName evidence="2">Uncharacterized protein</fullName>
    </submittedName>
</protein>
<name>A0A8S5LZD3_9CAUD</name>
<feature type="compositionally biased region" description="Polar residues" evidence="1">
    <location>
        <begin position="1"/>
        <end position="14"/>
    </location>
</feature>
<proteinExistence type="predicted"/>
<reference evidence="2" key="1">
    <citation type="journal article" date="2021" name="Proc. Natl. Acad. Sci. U.S.A.">
        <title>A Catalog of Tens of Thousands of Viruses from Human Metagenomes Reveals Hidden Associations with Chronic Diseases.</title>
        <authorList>
            <person name="Tisza M.J."/>
            <person name="Buck C.B."/>
        </authorList>
    </citation>
    <scope>NUCLEOTIDE SEQUENCE</scope>
    <source>
        <strain evidence="2">Ctqw35</strain>
    </source>
</reference>
<feature type="region of interest" description="Disordered" evidence="1">
    <location>
        <begin position="1"/>
        <end position="38"/>
    </location>
</feature>
<evidence type="ECO:0000256" key="1">
    <source>
        <dbReference type="SAM" id="MobiDB-lite"/>
    </source>
</evidence>
<accession>A0A8S5LZD3</accession>
<dbReference type="EMBL" id="BK014782">
    <property type="protein sequence ID" value="DAD75425.1"/>
    <property type="molecule type" value="Genomic_DNA"/>
</dbReference>
<organism evidence="2">
    <name type="scientific">Siphoviridae sp. ctqw35</name>
    <dbReference type="NCBI Taxonomy" id="2826471"/>
    <lineage>
        <taxon>Viruses</taxon>
        <taxon>Duplodnaviria</taxon>
        <taxon>Heunggongvirae</taxon>
        <taxon>Uroviricota</taxon>
        <taxon>Caudoviricetes</taxon>
    </lineage>
</organism>
<feature type="compositionally biased region" description="Basic residues" evidence="1">
    <location>
        <begin position="22"/>
        <end position="38"/>
    </location>
</feature>
<evidence type="ECO:0000313" key="2">
    <source>
        <dbReference type="EMBL" id="DAD75425.1"/>
    </source>
</evidence>